<dbReference type="PANTHER" id="PTHR33445:SF1">
    <property type="entry name" value="ATP SYNTHASE SUBUNIT B"/>
    <property type="match status" value="1"/>
</dbReference>
<evidence type="ECO:0000256" key="7">
    <source>
        <dbReference type="ARBA" id="ARBA00022781"/>
    </source>
</evidence>
<dbReference type="EMBL" id="BOML01000005">
    <property type="protein sequence ID" value="GID99124.1"/>
    <property type="molecule type" value="Genomic_DNA"/>
</dbReference>
<dbReference type="Proteomes" id="UP000637628">
    <property type="component" value="Unassembled WGS sequence"/>
</dbReference>
<comment type="subunit">
    <text evidence="13 14">F-type ATPases have 2 components, F(1) - the catalytic core - and F(0) - the membrane proton channel. F(1) has five subunits: alpha(3), beta(3), gamma(1), delta(1), epsilon(1). F(0) has three main subunits: a(1), b(2) and c(10-14). The alpha and beta chains form an alternating ring which encloses part of the gamma chain. F(1) is attached to F(0) by a central stalk formed by the gamma and epsilon chains, while a peripheral stalk is formed by the delta and b chains.</text>
</comment>
<keyword evidence="3 14" id="KW-0813">Transport</keyword>
<dbReference type="NCBIfam" id="TIGR01144">
    <property type="entry name" value="ATP_synt_b"/>
    <property type="match status" value="1"/>
</dbReference>
<evidence type="ECO:0000256" key="4">
    <source>
        <dbReference type="ARBA" id="ARBA00022475"/>
    </source>
</evidence>
<evidence type="ECO:0000256" key="14">
    <source>
        <dbReference type="HAMAP-Rule" id="MF_01398"/>
    </source>
</evidence>
<evidence type="ECO:0000313" key="17">
    <source>
        <dbReference type="EMBL" id="GID99124.1"/>
    </source>
</evidence>
<evidence type="ECO:0000256" key="16">
    <source>
        <dbReference type="SAM" id="Coils"/>
    </source>
</evidence>
<dbReference type="PANTHER" id="PTHR33445">
    <property type="entry name" value="ATP SYNTHASE SUBUNIT B', CHLOROPLASTIC"/>
    <property type="match status" value="1"/>
</dbReference>
<protein>
    <recommendedName>
        <fullName evidence="14">ATP synthase subunit b</fullName>
    </recommendedName>
    <alternativeName>
        <fullName evidence="14">ATP synthase F(0) sector subunit b</fullName>
    </alternativeName>
    <alternativeName>
        <fullName evidence="14">ATPase subunit I</fullName>
    </alternativeName>
    <alternativeName>
        <fullName evidence="14">F-type ATPase subunit b</fullName>
        <shortName evidence="14">F-ATPase subunit b</shortName>
    </alternativeName>
</protein>
<dbReference type="InterPro" id="IPR005864">
    <property type="entry name" value="ATP_synth_F0_bsu_bac"/>
</dbReference>
<keyword evidence="9 14" id="KW-0406">Ion transport</keyword>
<comment type="caution">
    <text evidence="17">The sequence shown here is derived from an EMBL/GenBank/DDBJ whole genome shotgun (WGS) entry which is preliminary data.</text>
</comment>
<evidence type="ECO:0000256" key="12">
    <source>
        <dbReference type="ARBA" id="ARBA00025198"/>
    </source>
</evidence>
<proteinExistence type="inferred from homology"/>
<dbReference type="Gene3D" id="1.20.5.620">
    <property type="entry name" value="F1F0 ATP synthase subunit B, membrane domain"/>
    <property type="match status" value="1"/>
</dbReference>
<reference evidence="17 18" key="1">
    <citation type="submission" date="2021-01" db="EMBL/GenBank/DDBJ databases">
        <title>Whole genome shotgun sequence of Actinoplanes durhamensis NBRC 14914.</title>
        <authorList>
            <person name="Komaki H."/>
            <person name="Tamura T."/>
        </authorList>
    </citation>
    <scope>NUCLEOTIDE SEQUENCE [LARGE SCALE GENOMIC DNA]</scope>
    <source>
        <strain evidence="17 18">NBRC 14914</strain>
    </source>
</reference>
<keyword evidence="8 14" id="KW-1133">Transmembrane helix</keyword>
<evidence type="ECO:0000256" key="3">
    <source>
        <dbReference type="ARBA" id="ARBA00022448"/>
    </source>
</evidence>
<evidence type="ECO:0000256" key="5">
    <source>
        <dbReference type="ARBA" id="ARBA00022547"/>
    </source>
</evidence>
<dbReference type="InterPro" id="IPR050059">
    <property type="entry name" value="ATP_synthase_B_chain"/>
</dbReference>
<evidence type="ECO:0000256" key="10">
    <source>
        <dbReference type="ARBA" id="ARBA00023136"/>
    </source>
</evidence>
<name>A0ABQ3YNJ2_9ACTN</name>
<dbReference type="SUPFAM" id="SSF81573">
    <property type="entry name" value="F1F0 ATP synthase subunit B, membrane domain"/>
    <property type="match status" value="1"/>
</dbReference>
<sequence>MIITSTVTVLAEAAEVEHNPIVPLWQEIVLGLIAFGILCFVLMKFVFPQMEKTFAARVDAIEGGIKRAEAAQAEANQLLEQYRAQLAEARTEAARIRDEARADAEGIRQDVLAKAREESDRIIAAGQEQLAAQRESIVRELRSEVGTLAVDLAGKIVGESLADEARSRGTVERFIAELDSAGTTGGRR</sequence>
<evidence type="ECO:0000256" key="15">
    <source>
        <dbReference type="RuleBase" id="RU003848"/>
    </source>
</evidence>
<dbReference type="InterPro" id="IPR002146">
    <property type="entry name" value="ATP_synth_b/b'su_bac/chlpt"/>
</dbReference>
<dbReference type="InterPro" id="IPR028987">
    <property type="entry name" value="ATP_synth_B-like_membr_sf"/>
</dbReference>
<keyword evidence="11 14" id="KW-0066">ATP synthesis</keyword>
<keyword evidence="16" id="KW-0175">Coiled coil</keyword>
<evidence type="ECO:0000256" key="6">
    <source>
        <dbReference type="ARBA" id="ARBA00022692"/>
    </source>
</evidence>
<evidence type="ECO:0000256" key="2">
    <source>
        <dbReference type="ARBA" id="ARBA00005513"/>
    </source>
</evidence>
<evidence type="ECO:0000256" key="13">
    <source>
        <dbReference type="ARBA" id="ARBA00025830"/>
    </source>
</evidence>
<evidence type="ECO:0000256" key="8">
    <source>
        <dbReference type="ARBA" id="ARBA00022989"/>
    </source>
</evidence>
<feature type="coiled-coil region" evidence="16">
    <location>
        <begin position="61"/>
        <end position="99"/>
    </location>
</feature>
<evidence type="ECO:0000256" key="1">
    <source>
        <dbReference type="ARBA" id="ARBA00004162"/>
    </source>
</evidence>
<evidence type="ECO:0000256" key="11">
    <source>
        <dbReference type="ARBA" id="ARBA00023310"/>
    </source>
</evidence>
<comment type="function">
    <text evidence="12 14">F(1)F(0) ATP synthase produces ATP from ADP in the presence of a proton or sodium gradient. F-type ATPases consist of two structural domains, F(1) containing the extramembraneous catalytic core and F(0) containing the membrane proton channel, linked together by a central stalk and a peripheral stalk. During catalysis, ATP synthesis in the catalytic domain of F(1) is coupled via a rotary mechanism of the central stalk subunits to proton translocation.</text>
</comment>
<dbReference type="Pfam" id="PF00430">
    <property type="entry name" value="ATP-synt_B"/>
    <property type="match status" value="1"/>
</dbReference>
<keyword evidence="6 14" id="KW-0812">Transmembrane</keyword>
<evidence type="ECO:0000313" key="18">
    <source>
        <dbReference type="Proteomes" id="UP000637628"/>
    </source>
</evidence>
<dbReference type="CDD" id="cd06503">
    <property type="entry name" value="ATP-synt_Fo_b"/>
    <property type="match status" value="1"/>
</dbReference>
<keyword evidence="5 14" id="KW-0138">CF(0)</keyword>
<gene>
    <name evidence="14 17" type="primary">atpF</name>
    <name evidence="17" type="ORF">Adu01nite_04750</name>
</gene>
<dbReference type="HAMAP" id="MF_01398">
    <property type="entry name" value="ATP_synth_b_bprime"/>
    <property type="match status" value="1"/>
</dbReference>
<comment type="function">
    <text evidence="14">Component of the F(0) channel, it forms part of the peripheral stalk, linking F(1) to F(0).</text>
</comment>
<organism evidence="17 18">
    <name type="scientific">Paractinoplanes durhamensis</name>
    <dbReference type="NCBI Taxonomy" id="113563"/>
    <lineage>
        <taxon>Bacteria</taxon>
        <taxon>Bacillati</taxon>
        <taxon>Actinomycetota</taxon>
        <taxon>Actinomycetes</taxon>
        <taxon>Micromonosporales</taxon>
        <taxon>Micromonosporaceae</taxon>
        <taxon>Paractinoplanes</taxon>
    </lineage>
</organism>
<accession>A0ABQ3YNJ2</accession>
<keyword evidence="10 14" id="KW-0472">Membrane</keyword>
<feature type="transmembrane region" description="Helical" evidence="14">
    <location>
        <begin position="29"/>
        <end position="47"/>
    </location>
</feature>
<dbReference type="NCBIfam" id="NF004412">
    <property type="entry name" value="PRK05759.1-3"/>
    <property type="match status" value="1"/>
</dbReference>
<keyword evidence="18" id="KW-1185">Reference proteome</keyword>
<comment type="similarity">
    <text evidence="2 14 15">Belongs to the ATPase B chain family.</text>
</comment>
<comment type="subcellular location">
    <subcellularLocation>
        <location evidence="1 14">Cell membrane</location>
        <topology evidence="1 14">Single-pass membrane protein</topology>
    </subcellularLocation>
</comment>
<dbReference type="RefSeq" id="WP_203724531.1">
    <property type="nucleotide sequence ID" value="NZ_BAAATX010000004.1"/>
</dbReference>
<keyword evidence="7 14" id="KW-0375">Hydrogen ion transport</keyword>
<keyword evidence="4 14" id="KW-1003">Cell membrane</keyword>
<evidence type="ECO:0000256" key="9">
    <source>
        <dbReference type="ARBA" id="ARBA00023065"/>
    </source>
</evidence>